<accession>A0ABN0YRZ3</accession>
<evidence type="ECO:0000313" key="2">
    <source>
        <dbReference type="Proteomes" id="UP001500340"/>
    </source>
</evidence>
<protein>
    <recommendedName>
        <fullName evidence="3">DUF1934 domain-containing protein</fullName>
    </recommendedName>
</protein>
<reference evidence="1 2" key="1">
    <citation type="journal article" date="2019" name="Int. J. Syst. Evol. Microbiol.">
        <title>The Global Catalogue of Microorganisms (GCM) 10K type strain sequencing project: providing services to taxonomists for standard genome sequencing and annotation.</title>
        <authorList>
            <consortium name="The Broad Institute Genomics Platform"/>
            <consortium name="The Broad Institute Genome Sequencing Center for Infectious Disease"/>
            <person name="Wu L."/>
            <person name="Ma J."/>
        </authorList>
    </citation>
    <scope>NUCLEOTIDE SEQUENCE [LARGE SCALE GENOMIC DNA]</scope>
    <source>
        <strain evidence="1 2">JCM 12774</strain>
    </source>
</reference>
<evidence type="ECO:0000313" key="1">
    <source>
        <dbReference type="EMBL" id="GAA0407473.1"/>
    </source>
</evidence>
<dbReference type="InterPro" id="IPR015231">
    <property type="entry name" value="DUF1934"/>
</dbReference>
<dbReference type="Gene3D" id="2.40.128.20">
    <property type="match status" value="1"/>
</dbReference>
<keyword evidence="2" id="KW-1185">Reference proteome</keyword>
<dbReference type="RefSeq" id="WP_343864612.1">
    <property type="nucleotide sequence ID" value="NZ_BAAACX010000020.1"/>
</dbReference>
<proteinExistence type="predicted"/>
<comment type="caution">
    <text evidence="1">The sequence shown here is derived from an EMBL/GenBank/DDBJ whole genome shotgun (WGS) entry which is preliminary data.</text>
</comment>
<dbReference type="InterPro" id="IPR012674">
    <property type="entry name" value="Calycin"/>
</dbReference>
<dbReference type="SUPFAM" id="SSF50814">
    <property type="entry name" value="Lipocalins"/>
    <property type="match status" value="1"/>
</dbReference>
<dbReference type="Proteomes" id="UP001500340">
    <property type="component" value="Unassembled WGS sequence"/>
</dbReference>
<name>A0ABN0YRZ3_9BACL</name>
<sequence length="139" mass="15679">MTDKNGAKIVIKSRQGQEETIQELTGEAMVRGDVIYIRYEEAEKGPTGGITRALVKISGDEVKIMRHGEVESEQTFRAGHKLPGFYFSPFTKFHLSTVTHRLESKLSGAFGQVTWDYDLYVYDELSGNFNISLLIQEEA</sequence>
<dbReference type="Pfam" id="PF09148">
    <property type="entry name" value="DUF1934"/>
    <property type="match status" value="1"/>
</dbReference>
<evidence type="ECO:0008006" key="3">
    <source>
        <dbReference type="Google" id="ProtNLM"/>
    </source>
</evidence>
<dbReference type="EMBL" id="BAAACX010000020">
    <property type="protein sequence ID" value="GAA0407473.1"/>
    <property type="molecule type" value="Genomic_DNA"/>
</dbReference>
<gene>
    <name evidence="1" type="ORF">GCM10008933_42060</name>
</gene>
<organism evidence="1 2">
    <name type="scientific">Paenibacillus motobuensis</name>
    <dbReference type="NCBI Taxonomy" id="295324"/>
    <lineage>
        <taxon>Bacteria</taxon>
        <taxon>Bacillati</taxon>
        <taxon>Bacillota</taxon>
        <taxon>Bacilli</taxon>
        <taxon>Bacillales</taxon>
        <taxon>Paenibacillaceae</taxon>
        <taxon>Paenibacillus</taxon>
    </lineage>
</organism>